<evidence type="ECO:0000313" key="2">
    <source>
        <dbReference type="Proteomes" id="UP000887013"/>
    </source>
</evidence>
<dbReference type="Proteomes" id="UP000887013">
    <property type="component" value="Unassembled WGS sequence"/>
</dbReference>
<name>A0A8X6UQJ3_NEPPI</name>
<dbReference type="OrthoDB" id="6437214at2759"/>
<proteinExistence type="predicted"/>
<protein>
    <submittedName>
        <fullName evidence="1">Uncharacterized protein</fullName>
    </submittedName>
</protein>
<gene>
    <name evidence="1" type="primary">AVEN_224133_1</name>
    <name evidence="1" type="ORF">NPIL_676641</name>
</gene>
<organism evidence="1 2">
    <name type="scientific">Nephila pilipes</name>
    <name type="common">Giant wood spider</name>
    <name type="synonym">Nephila maculata</name>
    <dbReference type="NCBI Taxonomy" id="299642"/>
    <lineage>
        <taxon>Eukaryota</taxon>
        <taxon>Metazoa</taxon>
        <taxon>Ecdysozoa</taxon>
        <taxon>Arthropoda</taxon>
        <taxon>Chelicerata</taxon>
        <taxon>Arachnida</taxon>
        <taxon>Araneae</taxon>
        <taxon>Araneomorphae</taxon>
        <taxon>Entelegynae</taxon>
        <taxon>Araneoidea</taxon>
        <taxon>Nephilidae</taxon>
        <taxon>Nephila</taxon>
    </lineage>
</organism>
<dbReference type="EMBL" id="BMAW01037568">
    <property type="protein sequence ID" value="GFU49056.1"/>
    <property type="molecule type" value="Genomic_DNA"/>
</dbReference>
<accession>A0A8X6UQJ3</accession>
<comment type="caution">
    <text evidence="1">The sequence shown here is derived from an EMBL/GenBank/DDBJ whole genome shotgun (WGS) entry which is preliminary data.</text>
</comment>
<evidence type="ECO:0000313" key="1">
    <source>
        <dbReference type="EMBL" id="GFU49056.1"/>
    </source>
</evidence>
<feature type="non-terminal residue" evidence="1">
    <location>
        <position position="1"/>
    </location>
</feature>
<reference evidence="1" key="1">
    <citation type="submission" date="2020-08" db="EMBL/GenBank/DDBJ databases">
        <title>Multicomponent nature underlies the extraordinary mechanical properties of spider dragline silk.</title>
        <authorList>
            <person name="Kono N."/>
            <person name="Nakamura H."/>
            <person name="Mori M."/>
            <person name="Yoshida Y."/>
            <person name="Ohtoshi R."/>
            <person name="Malay A.D."/>
            <person name="Moran D.A.P."/>
            <person name="Tomita M."/>
            <person name="Numata K."/>
            <person name="Arakawa K."/>
        </authorList>
    </citation>
    <scope>NUCLEOTIDE SEQUENCE</scope>
</reference>
<sequence>VNRKYFCKSYPHLCRKPSNITSHCEQFPFTCTGNSSYLQFPNVNRTYPYPKEIAEAIREIYLSHNLSDDGQNPWSWSIISTSHLKAILHPLWLHGINVTCYSTNLHFDDDAEFETHEIDQRNIGIKEIHYFNLTVERAESFAPWIPHTVMFFVNSPFVPVSWNTERNSLKYGCTYEVHVILEEEILLPEPYQTNCTDYDALWERNNRTGPRSQEVIEVEGLLDFWTDYAKLLCHWTILYGLVEVKKAAIDPERRHNISTERSLEQF</sequence>
<dbReference type="AlphaFoldDB" id="A0A8X6UQJ3"/>
<keyword evidence="2" id="KW-1185">Reference proteome</keyword>